<dbReference type="Proteomes" id="UP000447355">
    <property type="component" value="Unassembled WGS sequence"/>
</dbReference>
<comment type="caution">
    <text evidence="4">The sequence shown here is derived from an EMBL/GenBank/DDBJ whole genome shotgun (WGS) entry which is preliminary data.</text>
</comment>
<dbReference type="AlphaFoldDB" id="A0A845GJ84"/>
<evidence type="ECO:0000313" key="5">
    <source>
        <dbReference type="Proteomes" id="UP000447355"/>
    </source>
</evidence>
<protein>
    <submittedName>
        <fullName evidence="4">DUF2875 domain-containing protein</fullName>
    </submittedName>
</protein>
<reference evidence="4" key="1">
    <citation type="submission" date="2019-12" db="EMBL/GenBank/DDBJ databases">
        <title>Novel species isolated from a subtropical stream in China.</title>
        <authorList>
            <person name="Lu H."/>
        </authorList>
    </citation>
    <scope>NUCLEOTIDE SEQUENCE [LARGE SCALE GENOMIC DNA]</scope>
    <source>
        <strain evidence="4">FT81W</strain>
    </source>
</reference>
<gene>
    <name evidence="4" type="ORF">GTP90_05935</name>
</gene>
<evidence type="ECO:0000256" key="1">
    <source>
        <dbReference type="SAM" id="MobiDB-lite"/>
    </source>
</evidence>
<name>A0A845GJ84_9BURK</name>
<evidence type="ECO:0000313" key="4">
    <source>
        <dbReference type="EMBL" id="MYM93396.1"/>
    </source>
</evidence>
<feature type="domain" description="Type VI lipase adapter protein Tla3 N-terminal" evidence="2">
    <location>
        <begin position="60"/>
        <end position="213"/>
    </location>
</feature>
<proteinExistence type="predicted"/>
<accession>A0A845GJ84</accession>
<dbReference type="InterPro" id="IPR021531">
    <property type="entry name" value="Tla3_N"/>
</dbReference>
<sequence>MALSEKMIKKRWWCCGIAVALWLGVHWTTASLDAQAREKQLKTIVSAQRAGSAGQVRQEYVLEVIGLGVTLDKYRQGKLWDVLQRGSPYVTVREQDVNKYPWSARDKNGTNGGRGGDTLENGAQYTPMYYGVPVFNAEPLALDPTMTDKENAPVIGLAEGAVVSGMAWHLFVAGPRRFGERPDHILEDVFAFFDTHPDVPYIVLNSDDSMAFRDSTRPMDGPKLLKDGYYIPEMPDSSALFVLARRERVDPVRPFVWDDPDNDFLQNTLRWMYCTLQQSVPHPERKEITRTPAQVGADPTQLGPNDGPLRTPLVSEWLEAAAAFATRPDVRGTGLPHVFDSVIPWMHRPPKDWRPTPWFPVPWNREQLATFDKLPTLGYIHRPTFVKFSDANGQPLTRRDEREKALQAGWQEALRTLPESERAKAPVRIIAATGGNSSQAIALHSLLTDQAAHGGPEIDSGKSAQFIDTDKRLGNTGAATLFVQMAIGVMGSYRDGGISAAVNLRDTNEASIVFISPPSDEKRKTQKHPKGGDVFAHHGIPAIDPANYPSN</sequence>
<dbReference type="Pfam" id="PF11394">
    <property type="entry name" value="Tla3_N"/>
    <property type="match status" value="1"/>
</dbReference>
<feature type="region of interest" description="Disordered" evidence="1">
    <location>
        <begin position="518"/>
        <end position="551"/>
    </location>
</feature>
<dbReference type="EMBL" id="WWCX01000004">
    <property type="protein sequence ID" value="MYM93396.1"/>
    <property type="molecule type" value="Genomic_DNA"/>
</dbReference>
<evidence type="ECO:0000259" key="3">
    <source>
        <dbReference type="Pfam" id="PF20995"/>
    </source>
</evidence>
<dbReference type="RefSeq" id="WP_161082629.1">
    <property type="nucleotide sequence ID" value="NZ_WWCX01000004.1"/>
</dbReference>
<dbReference type="InterPro" id="IPR048303">
    <property type="entry name" value="Tla3_C"/>
</dbReference>
<dbReference type="Pfam" id="PF20995">
    <property type="entry name" value="Tla3_C"/>
    <property type="match status" value="1"/>
</dbReference>
<evidence type="ECO:0000259" key="2">
    <source>
        <dbReference type="Pfam" id="PF11394"/>
    </source>
</evidence>
<organism evidence="4 5">
    <name type="scientific">Duganella vulcania</name>
    <dbReference type="NCBI Taxonomy" id="2692166"/>
    <lineage>
        <taxon>Bacteria</taxon>
        <taxon>Pseudomonadati</taxon>
        <taxon>Pseudomonadota</taxon>
        <taxon>Betaproteobacteria</taxon>
        <taxon>Burkholderiales</taxon>
        <taxon>Oxalobacteraceae</taxon>
        <taxon>Telluria group</taxon>
        <taxon>Duganella</taxon>
    </lineage>
</organism>
<feature type="domain" description="Type VI lipase adapter protein Tla3 C-terminal" evidence="3">
    <location>
        <begin position="377"/>
        <end position="517"/>
    </location>
</feature>